<proteinExistence type="predicted"/>
<protein>
    <recommendedName>
        <fullName evidence="2">F-box domain-containing protein</fullName>
    </recommendedName>
</protein>
<evidence type="ECO:0008006" key="2">
    <source>
        <dbReference type="Google" id="ProtNLM"/>
    </source>
</evidence>
<reference evidence="1" key="1">
    <citation type="journal article" date="2020" name="Nature">
        <title>Giant virus diversity and host interactions through global metagenomics.</title>
        <authorList>
            <person name="Schulz F."/>
            <person name="Roux S."/>
            <person name="Paez-Espino D."/>
            <person name="Jungbluth S."/>
            <person name="Walsh D.A."/>
            <person name="Denef V.J."/>
            <person name="McMahon K.D."/>
            <person name="Konstantinidis K.T."/>
            <person name="Eloe-Fadrosh E.A."/>
            <person name="Kyrpides N.C."/>
            <person name="Woyke T."/>
        </authorList>
    </citation>
    <scope>NUCLEOTIDE SEQUENCE</scope>
    <source>
        <strain evidence="1">GVMAG-M-3300020192-26</strain>
    </source>
</reference>
<sequence length="353" mass="41846">MEYIRYNDIFGEIKQWLRPIDLYNFVQTCKVYQKIITMKDIKISTICEIDRRLYAIFGTDFDEFKIVSKNSKVIVGGSFMIQCVLGEKWDDDIYVHVHFNELNHLFSGVTGKYLFQEENYKFGDVNDMKIIEYIFSKFSHDYIIVYIFDDQVNQVVLNIYGTRIVFGYIDFFNYIKEWVYDVGRNTYQLGGSFQYVSFHRINEIFTKRTNFFPDCVLHRKYRARGFTFYDAYNNIVSDRDIWKKMNIDIIKIKPYDNKSPEKRLQILGGQSGGYVHKGNIIAASLIPEENLYIANRCPKRNGYLYSCFYGSDTDCLFKEIYPGVEHLHYFIDHHQTLFVIDTCSEVNNSIELS</sequence>
<evidence type="ECO:0000313" key="1">
    <source>
        <dbReference type="EMBL" id="QHT01377.1"/>
    </source>
</evidence>
<dbReference type="AlphaFoldDB" id="A0A6C0CAK4"/>
<dbReference type="EMBL" id="MN739370">
    <property type="protein sequence ID" value="QHT01377.1"/>
    <property type="molecule type" value="Genomic_DNA"/>
</dbReference>
<organism evidence="1">
    <name type="scientific">viral metagenome</name>
    <dbReference type="NCBI Taxonomy" id="1070528"/>
    <lineage>
        <taxon>unclassified sequences</taxon>
        <taxon>metagenomes</taxon>
        <taxon>organismal metagenomes</taxon>
    </lineage>
</organism>
<name>A0A6C0CAK4_9ZZZZ</name>
<accession>A0A6C0CAK4</accession>